<comment type="caution">
    <text evidence="2">The sequence shown here is derived from an EMBL/GenBank/DDBJ whole genome shotgun (WGS) entry which is preliminary data.</text>
</comment>
<dbReference type="PANTHER" id="PTHR45786">
    <property type="entry name" value="DNA BINDING PROTEIN-LIKE"/>
    <property type="match status" value="1"/>
</dbReference>
<dbReference type="PANTHER" id="PTHR45786:SF74">
    <property type="entry name" value="ATP-DEPENDENT DNA HELICASE"/>
    <property type="match status" value="1"/>
</dbReference>
<reference evidence="2 3" key="1">
    <citation type="journal article" date="2023" name="G3 (Bethesda)">
        <title>A chromosome-length genome assembly and annotation of blackberry (Rubus argutus, cv. 'Hillquist').</title>
        <authorList>
            <person name="Bruna T."/>
            <person name="Aryal R."/>
            <person name="Dudchenko O."/>
            <person name="Sargent D.J."/>
            <person name="Mead D."/>
            <person name="Buti M."/>
            <person name="Cavallini A."/>
            <person name="Hytonen T."/>
            <person name="Andres J."/>
            <person name="Pham M."/>
            <person name="Weisz D."/>
            <person name="Mascagni F."/>
            <person name="Usai G."/>
            <person name="Natali L."/>
            <person name="Bassil N."/>
            <person name="Fernandez G.E."/>
            <person name="Lomsadze A."/>
            <person name="Armour M."/>
            <person name="Olukolu B."/>
            <person name="Poorten T."/>
            <person name="Britton C."/>
            <person name="Davik J."/>
            <person name="Ashrafi H."/>
            <person name="Aiden E.L."/>
            <person name="Borodovsky M."/>
            <person name="Worthington M."/>
        </authorList>
    </citation>
    <scope>NUCLEOTIDE SEQUENCE [LARGE SCALE GENOMIC DNA]</scope>
    <source>
        <strain evidence="2">PI 553951</strain>
    </source>
</reference>
<protein>
    <recommendedName>
        <fullName evidence="1">Helitron helicase-like domain-containing protein</fullName>
    </recommendedName>
</protein>
<proteinExistence type="predicted"/>
<evidence type="ECO:0000259" key="1">
    <source>
        <dbReference type="Pfam" id="PF14214"/>
    </source>
</evidence>
<dbReference type="EMBL" id="JBEDUW010000002">
    <property type="protein sequence ID" value="KAK9943133.1"/>
    <property type="molecule type" value="Genomic_DNA"/>
</dbReference>
<dbReference type="AlphaFoldDB" id="A0AAW1Y243"/>
<organism evidence="2 3">
    <name type="scientific">Rubus argutus</name>
    <name type="common">Southern blackberry</name>
    <dbReference type="NCBI Taxonomy" id="59490"/>
    <lineage>
        <taxon>Eukaryota</taxon>
        <taxon>Viridiplantae</taxon>
        <taxon>Streptophyta</taxon>
        <taxon>Embryophyta</taxon>
        <taxon>Tracheophyta</taxon>
        <taxon>Spermatophyta</taxon>
        <taxon>Magnoliopsida</taxon>
        <taxon>eudicotyledons</taxon>
        <taxon>Gunneridae</taxon>
        <taxon>Pentapetalae</taxon>
        <taxon>rosids</taxon>
        <taxon>fabids</taxon>
        <taxon>Rosales</taxon>
        <taxon>Rosaceae</taxon>
        <taxon>Rosoideae</taxon>
        <taxon>Rosoideae incertae sedis</taxon>
        <taxon>Rubus</taxon>
    </lineage>
</organism>
<evidence type="ECO:0000313" key="3">
    <source>
        <dbReference type="Proteomes" id="UP001457282"/>
    </source>
</evidence>
<name>A0AAW1Y243_RUBAR</name>
<feature type="domain" description="Helitron helicase-like" evidence="1">
    <location>
        <begin position="178"/>
        <end position="231"/>
    </location>
</feature>
<sequence length="238" mass="27377">MGSMLPHDNESPKYAQLYIYVTRNEVSNRMNIVDPLHTSKVEPNVVGALIEMFDEFSVLSKTYHAIRDRFQTDSLPSLNMTMIAPQLSDTKQYERPLNDEIGGLVVGDIGEFDSNKDIVVQSTDGRLRRISKIHPKYMSLQYPILFPYGEDAFNINLLLELVVGKEDEEPEKMSMRSFITYYLHDRNGVMSTLLKGGRLFQQYLVDAYATVDESRLDYIRQNQDKIRTVKCDEVYAAV</sequence>
<evidence type="ECO:0000313" key="2">
    <source>
        <dbReference type="EMBL" id="KAK9943133.1"/>
    </source>
</evidence>
<gene>
    <name evidence="2" type="ORF">M0R45_008752</name>
</gene>
<dbReference type="Proteomes" id="UP001457282">
    <property type="component" value="Unassembled WGS sequence"/>
</dbReference>
<dbReference type="Pfam" id="PF14214">
    <property type="entry name" value="Helitron_like_N"/>
    <property type="match status" value="1"/>
</dbReference>
<dbReference type="InterPro" id="IPR025476">
    <property type="entry name" value="Helitron_helicase-like"/>
</dbReference>
<keyword evidence="3" id="KW-1185">Reference proteome</keyword>
<accession>A0AAW1Y243</accession>